<organism evidence="2 3">
    <name type="scientific">Eumeta variegata</name>
    <name type="common">Bagworm moth</name>
    <name type="synonym">Eumeta japonica</name>
    <dbReference type="NCBI Taxonomy" id="151549"/>
    <lineage>
        <taxon>Eukaryota</taxon>
        <taxon>Metazoa</taxon>
        <taxon>Ecdysozoa</taxon>
        <taxon>Arthropoda</taxon>
        <taxon>Hexapoda</taxon>
        <taxon>Insecta</taxon>
        <taxon>Pterygota</taxon>
        <taxon>Neoptera</taxon>
        <taxon>Endopterygota</taxon>
        <taxon>Lepidoptera</taxon>
        <taxon>Glossata</taxon>
        <taxon>Ditrysia</taxon>
        <taxon>Tineoidea</taxon>
        <taxon>Psychidae</taxon>
        <taxon>Oiketicinae</taxon>
        <taxon>Eumeta</taxon>
    </lineage>
</organism>
<sequence>MGECTNGRRTEWMGARIARVLDGEIDRRTDERTDERRTAGPATGIRIGASTGQPENQSLFRRTGNTAGWRHKVANDTDDRRCDGTRSATRRYVNDRSPGSRIYLCRQTNSCNNCYIRRRSRGAPVQGHAHPPRWSCYNLRSIIFIDGKVSRIVYEGSLRSVITARLRHSQRKAGGTTVVVDYDRRCLSELRDRYYKAATGSVWKPWLDDEPCCYGVSVM</sequence>
<feature type="region of interest" description="Disordered" evidence="1">
    <location>
        <begin position="26"/>
        <end position="58"/>
    </location>
</feature>
<proteinExistence type="predicted"/>
<accession>A0A4C1VGJ5</accession>
<evidence type="ECO:0000256" key="1">
    <source>
        <dbReference type="SAM" id="MobiDB-lite"/>
    </source>
</evidence>
<name>A0A4C1VGJ5_EUMVA</name>
<dbReference type="Proteomes" id="UP000299102">
    <property type="component" value="Unassembled WGS sequence"/>
</dbReference>
<reference evidence="2 3" key="1">
    <citation type="journal article" date="2019" name="Commun. Biol.">
        <title>The bagworm genome reveals a unique fibroin gene that provides high tensile strength.</title>
        <authorList>
            <person name="Kono N."/>
            <person name="Nakamura H."/>
            <person name="Ohtoshi R."/>
            <person name="Tomita M."/>
            <person name="Numata K."/>
            <person name="Arakawa K."/>
        </authorList>
    </citation>
    <scope>NUCLEOTIDE SEQUENCE [LARGE SCALE GENOMIC DNA]</scope>
</reference>
<feature type="compositionally biased region" description="Basic and acidic residues" evidence="1">
    <location>
        <begin position="26"/>
        <end position="38"/>
    </location>
</feature>
<dbReference type="EMBL" id="BGZK01000343">
    <property type="protein sequence ID" value="GBP38036.1"/>
    <property type="molecule type" value="Genomic_DNA"/>
</dbReference>
<protein>
    <submittedName>
        <fullName evidence="2">Uncharacterized protein</fullName>
    </submittedName>
</protein>
<evidence type="ECO:0000313" key="2">
    <source>
        <dbReference type="EMBL" id="GBP38036.1"/>
    </source>
</evidence>
<gene>
    <name evidence="2" type="ORF">EVAR_95161_1</name>
</gene>
<dbReference type="AlphaFoldDB" id="A0A4C1VGJ5"/>
<evidence type="ECO:0000313" key="3">
    <source>
        <dbReference type="Proteomes" id="UP000299102"/>
    </source>
</evidence>
<keyword evidence="3" id="KW-1185">Reference proteome</keyword>
<comment type="caution">
    <text evidence="2">The sequence shown here is derived from an EMBL/GenBank/DDBJ whole genome shotgun (WGS) entry which is preliminary data.</text>
</comment>